<dbReference type="Pfam" id="PF13863">
    <property type="entry name" value="DUF4200"/>
    <property type="match status" value="1"/>
</dbReference>
<name>A0ABR2IY65_9EUKA</name>
<gene>
    <name evidence="5" type="ORF">M9Y10_008113</name>
</gene>
<keyword evidence="6" id="KW-1185">Reference proteome</keyword>
<evidence type="ECO:0000256" key="3">
    <source>
        <dbReference type="SAM" id="MobiDB-lite"/>
    </source>
</evidence>
<evidence type="ECO:0000256" key="1">
    <source>
        <dbReference type="ARBA" id="ARBA00023054"/>
    </source>
</evidence>
<comment type="caution">
    <text evidence="5">The sequence shown here is derived from an EMBL/GenBank/DDBJ whole genome shotgun (WGS) entry which is preliminary data.</text>
</comment>
<protein>
    <submittedName>
        <fullName evidence="5">Cilia- and flagella-associated protein 100</fullName>
    </submittedName>
</protein>
<feature type="region of interest" description="Disordered" evidence="3">
    <location>
        <begin position="388"/>
        <end position="433"/>
    </location>
</feature>
<reference evidence="5 6" key="1">
    <citation type="submission" date="2024-04" db="EMBL/GenBank/DDBJ databases">
        <title>Tritrichomonas musculus Genome.</title>
        <authorList>
            <person name="Alves-Ferreira E."/>
            <person name="Grigg M."/>
            <person name="Lorenzi H."/>
            <person name="Galac M."/>
        </authorList>
    </citation>
    <scope>NUCLEOTIDE SEQUENCE [LARGE SCALE GENOMIC DNA]</scope>
    <source>
        <strain evidence="5 6">EAF2021</strain>
    </source>
</reference>
<accession>A0ABR2IY65</accession>
<evidence type="ECO:0000256" key="2">
    <source>
        <dbReference type="SAM" id="Coils"/>
    </source>
</evidence>
<evidence type="ECO:0000313" key="5">
    <source>
        <dbReference type="EMBL" id="KAK8870236.1"/>
    </source>
</evidence>
<proteinExistence type="predicted"/>
<keyword evidence="5" id="KW-0966">Cell projection</keyword>
<feature type="compositionally biased region" description="Basic and acidic residues" evidence="3">
    <location>
        <begin position="388"/>
        <end position="417"/>
    </location>
</feature>
<dbReference type="EMBL" id="JAPFFF010000014">
    <property type="protein sequence ID" value="KAK8870236.1"/>
    <property type="molecule type" value="Genomic_DNA"/>
</dbReference>
<keyword evidence="1 2" id="KW-0175">Coiled coil</keyword>
<dbReference type="InterPro" id="IPR025252">
    <property type="entry name" value="DUF4200"/>
</dbReference>
<sequence>MLDDFDVPVSGFLRYDAQRSQNVKQNTNPFRLPSAIDSFGFKEQNKKHLHEERERMRKMTLMQRTDALKPSVPPCITQKTRSNSVISRNRDYLSTSNTSSASQLQFEKHIRTSEFIQQTREIYIMQMVIDKKNDEIQRIGSHMKREEAELIRREQKINQESQNIKLLTTKCEVRLARARKKAEDATSRRVDLIKKVKQVTNSVATMNSEILKNEDLLESYNRYNDFLKSLTPHRYTNMFDYFKDPSVLIEDINDCEMKNLNMIQGYHYYSNHLDSGTSVLQNELVDTNNIIEKLNESIESCDKDNSNYEIIPENSEETQKQSDEVEGELERLIYCVRKTYVNCLRKEFNHNPISMLEEIEAKLHDFQVKLTLVDPNFIKEKQIIKDKERREKQRREKQEQQEIEQAKKMKQTLERATKPIKKRTGRPIVGKSKLVTHQKKDDQLLIKQRLEQQRLDKLLYGSPYE</sequence>
<organism evidence="5 6">
    <name type="scientific">Tritrichomonas musculus</name>
    <dbReference type="NCBI Taxonomy" id="1915356"/>
    <lineage>
        <taxon>Eukaryota</taxon>
        <taxon>Metamonada</taxon>
        <taxon>Parabasalia</taxon>
        <taxon>Tritrichomonadida</taxon>
        <taxon>Tritrichomonadidae</taxon>
        <taxon>Tritrichomonas</taxon>
    </lineage>
</organism>
<dbReference type="Proteomes" id="UP001470230">
    <property type="component" value="Unassembled WGS sequence"/>
</dbReference>
<dbReference type="PANTHER" id="PTHR21683:SF3">
    <property type="entry name" value="CILIA AND FLAGELLA ASSOCIATED PROTEIN 100"/>
    <property type="match status" value="1"/>
</dbReference>
<keyword evidence="5" id="KW-0282">Flagellum</keyword>
<dbReference type="InterPro" id="IPR051147">
    <property type="entry name" value="CFAP_domain-containing"/>
</dbReference>
<dbReference type="PANTHER" id="PTHR21683">
    <property type="entry name" value="COILED-COIL DOMAIN-CONTAINING PROTEIN 42 LIKE-2-LIKE-RELATED"/>
    <property type="match status" value="1"/>
</dbReference>
<keyword evidence="5" id="KW-0969">Cilium</keyword>
<evidence type="ECO:0000313" key="6">
    <source>
        <dbReference type="Proteomes" id="UP001470230"/>
    </source>
</evidence>
<feature type="domain" description="DUF4200" evidence="4">
    <location>
        <begin position="115"/>
        <end position="232"/>
    </location>
</feature>
<evidence type="ECO:0000259" key="4">
    <source>
        <dbReference type="Pfam" id="PF13863"/>
    </source>
</evidence>
<feature type="coiled-coil region" evidence="2">
    <location>
        <begin position="129"/>
        <end position="195"/>
    </location>
</feature>